<dbReference type="InterPro" id="IPR036678">
    <property type="entry name" value="MutS_con_dom_sf"/>
</dbReference>
<dbReference type="Gene3D" id="3.40.50.300">
    <property type="entry name" value="P-loop containing nucleotide triphosphate hydrolases"/>
    <property type="match status" value="1"/>
</dbReference>
<keyword evidence="3" id="KW-0227">DNA damage</keyword>
<dbReference type="Gene3D" id="3.40.1170.10">
    <property type="entry name" value="DNA repair protein MutS, domain I"/>
    <property type="match status" value="1"/>
</dbReference>
<dbReference type="InterPro" id="IPR007860">
    <property type="entry name" value="DNA_mmatch_repair_MutS_con_dom"/>
</dbReference>
<dbReference type="InterPro" id="IPR016151">
    <property type="entry name" value="DNA_mismatch_repair_MutS_N"/>
</dbReference>
<keyword evidence="6" id="KW-0234">DNA repair</keyword>
<dbReference type="GO" id="GO:0005524">
    <property type="term" value="F:ATP binding"/>
    <property type="evidence" value="ECO:0007669"/>
    <property type="project" value="UniProtKB-KW"/>
</dbReference>
<dbReference type="SUPFAM" id="SSF53150">
    <property type="entry name" value="DNA repair protein MutS, domain II"/>
    <property type="match status" value="1"/>
</dbReference>
<keyword evidence="5" id="KW-0238">DNA-binding</keyword>
<evidence type="ECO:0000256" key="3">
    <source>
        <dbReference type="ARBA" id="ARBA00022763"/>
    </source>
</evidence>
<dbReference type="Pfam" id="PF05192">
    <property type="entry name" value="MutS_III"/>
    <property type="match status" value="1"/>
</dbReference>
<evidence type="ECO:0000256" key="1">
    <source>
        <dbReference type="ARBA" id="ARBA00006271"/>
    </source>
</evidence>
<dbReference type="InterPro" id="IPR017261">
    <property type="entry name" value="DNA_mismatch_repair_MutS/MSH"/>
</dbReference>
<dbReference type="PANTHER" id="PTHR11361:SF34">
    <property type="entry name" value="DNA MISMATCH REPAIR PROTEIN MSH1, MITOCHONDRIAL"/>
    <property type="match status" value="1"/>
</dbReference>
<dbReference type="PANTHER" id="PTHR11361">
    <property type="entry name" value="DNA MISMATCH REPAIR PROTEIN MUTS FAMILY MEMBER"/>
    <property type="match status" value="1"/>
</dbReference>
<name>A0A6A4IPY3_9AGAR</name>
<dbReference type="InterPro" id="IPR036187">
    <property type="entry name" value="DNA_mismatch_repair_MutS_sf"/>
</dbReference>
<dbReference type="EMBL" id="ML769384">
    <property type="protein sequence ID" value="KAE9410858.1"/>
    <property type="molecule type" value="Genomic_DNA"/>
</dbReference>
<feature type="domain" description="DNA mismatch repair proteins mutS family" evidence="8">
    <location>
        <begin position="823"/>
        <end position="839"/>
    </location>
</feature>
<dbReference type="InterPro" id="IPR007696">
    <property type="entry name" value="DNA_mismatch_repair_MutS_core"/>
</dbReference>
<evidence type="ECO:0000313" key="9">
    <source>
        <dbReference type="EMBL" id="KAE9410858.1"/>
    </source>
</evidence>
<comment type="similarity">
    <text evidence="1">Belongs to the DNA mismatch repair MutS family.</text>
</comment>
<evidence type="ECO:0000256" key="7">
    <source>
        <dbReference type="SAM" id="MobiDB-lite"/>
    </source>
</evidence>
<dbReference type="InterPro" id="IPR045076">
    <property type="entry name" value="MutS"/>
</dbReference>
<dbReference type="OrthoDB" id="2534523at2759"/>
<dbReference type="Pfam" id="PF01624">
    <property type="entry name" value="MutS_I"/>
    <property type="match status" value="1"/>
</dbReference>
<dbReference type="PROSITE" id="PS00486">
    <property type="entry name" value="DNA_MISMATCH_REPAIR_2"/>
    <property type="match status" value="1"/>
</dbReference>
<evidence type="ECO:0000256" key="4">
    <source>
        <dbReference type="ARBA" id="ARBA00022840"/>
    </source>
</evidence>
<dbReference type="Pfam" id="PF00488">
    <property type="entry name" value="MutS_V"/>
    <property type="match status" value="1"/>
</dbReference>
<dbReference type="SMART" id="SM00534">
    <property type="entry name" value="MUTSac"/>
    <property type="match status" value="1"/>
</dbReference>
<evidence type="ECO:0000256" key="2">
    <source>
        <dbReference type="ARBA" id="ARBA00022741"/>
    </source>
</evidence>
<dbReference type="GO" id="GO:0005739">
    <property type="term" value="C:mitochondrion"/>
    <property type="evidence" value="ECO:0007669"/>
    <property type="project" value="TreeGrafter"/>
</dbReference>
<dbReference type="InterPro" id="IPR007695">
    <property type="entry name" value="DNA_mismatch_repair_MutS-lik_N"/>
</dbReference>
<dbReference type="GO" id="GO:0030983">
    <property type="term" value="F:mismatched DNA binding"/>
    <property type="evidence" value="ECO:0007669"/>
    <property type="project" value="InterPro"/>
</dbReference>
<dbReference type="Proteomes" id="UP000799118">
    <property type="component" value="Unassembled WGS sequence"/>
</dbReference>
<evidence type="ECO:0000256" key="6">
    <source>
        <dbReference type="ARBA" id="ARBA00023204"/>
    </source>
</evidence>
<dbReference type="Gene3D" id="3.30.420.110">
    <property type="entry name" value="MutS, connector domain"/>
    <property type="match status" value="1"/>
</dbReference>
<dbReference type="GO" id="GO:0005634">
    <property type="term" value="C:nucleus"/>
    <property type="evidence" value="ECO:0007669"/>
    <property type="project" value="TreeGrafter"/>
</dbReference>
<feature type="region of interest" description="Disordered" evidence="7">
    <location>
        <begin position="258"/>
        <end position="283"/>
    </location>
</feature>
<dbReference type="Pfam" id="PF05188">
    <property type="entry name" value="MutS_II"/>
    <property type="match status" value="1"/>
</dbReference>
<proteinExistence type="inferred from homology"/>
<feature type="compositionally biased region" description="Basic and acidic residues" evidence="7">
    <location>
        <begin position="37"/>
        <end position="46"/>
    </location>
</feature>
<feature type="compositionally biased region" description="Basic residues" evidence="7">
    <location>
        <begin position="47"/>
        <end position="56"/>
    </location>
</feature>
<organism evidence="9 10">
    <name type="scientific">Gymnopus androsaceus JB14</name>
    <dbReference type="NCBI Taxonomy" id="1447944"/>
    <lineage>
        <taxon>Eukaryota</taxon>
        <taxon>Fungi</taxon>
        <taxon>Dikarya</taxon>
        <taxon>Basidiomycota</taxon>
        <taxon>Agaricomycotina</taxon>
        <taxon>Agaricomycetes</taxon>
        <taxon>Agaricomycetidae</taxon>
        <taxon>Agaricales</taxon>
        <taxon>Marasmiineae</taxon>
        <taxon>Omphalotaceae</taxon>
        <taxon>Gymnopus</taxon>
    </lineage>
</organism>
<reference evidence="9" key="1">
    <citation type="journal article" date="2019" name="Environ. Microbiol.">
        <title>Fungal ecological strategies reflected in gene transcription - a case study of two litter decomposers.</title>
        <authorList>
            <person name="Barbi F."/>
            <person name="Kohler A."/>
            <person name="Barry K."/>
            <person name="Baskaran P."/>
            <person name="Daum C."/>
            <person name="Fauchery L."/>
            <person name="Ihrmark K."/>
            <person name="Kuo A."/>
            <person name="LaButti K."/>
            <person name="Lipzen A."/>
            <person name="Morin E."/>
            <person name="Grigoriev I.V."/>
            <person name="Henrissat B."/>
            <person name="Lindahl B."/>
            <person name="Martin F."/>
        </authorList>
    </citation>
    <scope>NUCLEOTIDE SEQUENCE</scope>
    <source>
        <strain evidence="9">JB14</strain>
    </source>
</reference>
<keyword evidence="2" id="KW-0547">Nucleotide-binding</keyword>
<dbReference type="GO" id="GO:0006298">
    <property type="term" value="P:mismatch repair"/>
    <property type="evidence" value="ECO:0007669"/>
    <property type="project" value="InterPro"/>
</dbReference>
<dbReference type="InterPro" id="IPR027417">
    <property type="entry name" value="P-loop_NTPase"/>
</dbReference>
<dbReference type="SUPFAM" id="SSF52540">
    <property type="entry name" value="P-loop containing nucleoside triphosphate hydrolases"/>
    <property type="match status" value="1"/>
</dbReference>
<feature type="region of interest" description="Disordered" evidence="7">
    <location>
        <begin position="507"/>
        <end position="536"/>
    </location>
</feature>
<keyword evidence="10" id="KW-1185">Reference proteome</keyword>
<evidence type="ECO:0000256" key="5">
    <source>
        <dbReference type="ARBA" id="ARBA00023125"/>
    </source>
</evidence>
<evidence type="ECO:0000259" key="8">
    <source>
        <dbReference type="PROSITE" id="PS00486"/>
    </source>
</evidence>
<dbReference type="FunFam" id="3.40.50.300:FF:001238">
    <property type="entry name" value="DNA mismatch repair protein"/>
    <property type="match status" value="1"/>
</dbReference>
<keyword evidence="4" id="KW-0067">ATP-binding</keyword>
<feature type="region of interest" description="Disordered" evidence="7">
    <location>
        <begin position="1"/>
        <end position="69"/>
    </location>
</feature>
<dbReference type="PIRSF" id="PIRSF037677">
    <property type="entry name" value="DNA_mis_repair_Msh6"/>
    <property type="match status" value="1"/>
</dbReference>
<gene>
    <name evidence="9" type="ORF">BT96DRAFT_1011580</name>
</gene>
<feature type="compositionally biased region" description="Polar residues" evidence="7">
    <location>
        <begin position="509"/>
        <end position="523"/>
    </location>
</feature>
<evidence type="ECO:0000313" key="10">
    <source>
        <dbReference type="Proteomes" id="UP000799118"/>
    </source>
</evidence>
<dbReference type="SMART" id="SM00533">
    <property type="entry name" value="MUTSd"/>
    <property type="match status" value="1"/>
</dbReference>
<dbReference type="AlphaFoldDB" id="A0A6A4IPY3"/>
<dbReference type="SUPFAM" id="SSF55271">
    <property type="entry name" value="DNA repair protein MutS, domain I"/>
    <property type="match status" value="1"/>
</dbReference>
<protein>
    <recommendedName>
        <fullName evidence="8">DNA mismatch repair proteins mutS family domain-containing protein</fullName>
    </recommendedName>
</protein>
<accession>A0A6A4IPY3</accession>
<dbReference type="Gene3D" id="1.10.1420.10">
    <property type="match status" value="2"/>
</dbReference>
<dbReference type="InterPro" id="IPR000432">
    <property type="entry name" value="DNA_mismatch_repair_MutS_C"/>
</dbReference>
<sequence>MTQNLMQRRKKRARKSKDIVDTDTGAAPTKRTRKKKDAVQEDDHVEKKPKRTVKPKKVAEESDGQPSSTLAKEIRENLSKFPHCLLLTRVGNFYESYFEQAVEISKILNIKLTTRRWGKGPMVQIAFRCVGFLSYTSTNTSKFMVQQHKRFVAMCEEFPKYTSLGERETIISLLSAYPTEGNLDPTTLGLTWIDVSTGEFYSKRTSYDSLRDDIARIGPREIVLDKSIEQSTHPVLEAIAEEDTVVSFIAPSYSADNVTAVESESDEESSAESALQGEASPTPIANVTDEITTAQDTSPSTPFVYTTQETSAIGLLTTYLQANLLEHMPHLLLPNREDSGGRMQIDSHTIKALEIRESMREGGVRGSLMSSVKRTITTSGTRLLARWLCSPSTSIQEINARQSLVAFLHSRPHFRTDLLDLLAKAEDAGRIVQKFLLGKGDPNDMLALTATVNIWNNIQRRITLEREMESLEQRSFDATEWASLDTLMNRMVNLEELAQRISLAVENPAPSQLDESQGSSSEATNEESDDYSQDTGPLRAEWRYGRVKFGIKIKPEFSPTLLELNNILKDLWQQKARMEERLQLKYDAPSLTLRSSPGQGMHVHLAKSKRDQRQLNADPAFVSISETGTTRSYFYQDWSQLGQQIFTTSIAVLAAEKEAFETLRTEVNLHAPSLRRNARVLDELDVTLAFAQLATDLNLVRPSIQEDTTYNVINGRHPTVELGLLTSGRVFTPNTVALTPSSHFHVITGPNMAGKSTLLRQTALIAILAQSGSFVPADACSMGIVDKLFSRVGAKDDLFHDRSTFMVEMLETAEILRRATPRSLVIMDEVGRGTTVKDGLALAFATIHHLVSVNRCRTLFATHFHELSDMLGYKDSSMPAGQGIFNTVAFHCTTVNEMDGGTFSYSYRLRPGVNRDSHGLKVAQLAGMPILAVAVAQDVLTALKSKPAEELDANELASLGQALS</sequence>
<dbReference type="GO" id="GO:0043504">
    <property type="term" value="P:mitochondrial DNA repair"/>
    <property type="evidence" value="ECO:0007669"/>
    <property type="project" value="TreeGrafter"/>
</dbReference>
<dbReference type="GO" id="GO:0140664">
    <property type="term" value="F:ATP-dependent DNA damage sensor activity"/>
    <property type="evidence" value="ECO:0007669"/>
    <property type="project" value="InterPro"/>
</dbReference>
<dbReference type="SUPFAM" id="SSF48334">
    <property type="entry name" value="DNA repair protein MutS, domain III"/>
    <property type="match status" value="1"/>
</dbReference>